<keyword evidence="5" id="KW-0479">Metal-binding</keyword>
<organism evidence="9 10">
    <name type="scientific">Trichoderma aggressivum f. europaeum</name>
    <dbReference type="NCBI Taxonomy" id="173218"/>
    <lineage>
        <taxon>Eukaryota</taxon>
        <taxon>Fungi</taxon>
        <taxon>Dikarya</taxon>
        <taxon>Ascomycota</taxon>
        <taxon>Pezizomycotina</taxon>
        <taxon>Sordariomycetes</taxon>
        <taxon>Hypocreomycetidae</taxon>
        <taxon>Hypocreales</taxon>
        <taxon>Hypocreaceae</taxon>
        <taxon>Trichoderma</taxon>
    </lineage>
</organism>
<dbReference type="RefSeq" id="XP_062759451.1">
    <property type="nucleotide sequence ID" value="XM_062896035.1"/>
</dbReference>
<reference evidence="9" key="1">
    <citation type="submission" date="2023-11" db="EMBL/GenBank/DDBJ databases">
        <title>The genome sequences of three competitors of mushroom-forming fungi.</title>
        <authorList>
            <person name="Beijen E."/>
            <person name="Ohm R.A."/>
        </authorList>
    </citation>
    <scope>NUCLEOTIDE SEQUENCE</scope>
    <source>
        <strain evidence="9">CBS 100526</strain>
    </source>
</reference>
<evidence type="ECO:0000313" key="9">
    <source>
        <dbReference type="EMBL" id="KAK4083022.1"/>
    </source>
</evidence>
<dbReference type="GO" id="GO:0006508">
    <property type="term" value="P:proteolysis"/>
    <property type="evidence" value="ECO:0007669"/>
    <property type="project" value="UniProtKB-KW"/>
</dbReference>
<dbReference type="FunFam" id="2.30.250.10:FF:000001">
    <property type="entry name" value="Aspartyl aminopeptidase 1"/>
    <property type="match status" value="1"/>
</dbReference>
<evidence type="ECO:0000256" key="8">
    <source>
        <dbReference type="ARBA" id="ARBA00023049"/>
    </source>
</evidence>
<keyword evidence="4" id="KW-0645">Protease</keyword>
<proteinExistence type="inferred from homology"/>
<dbReference type="GO" id="GO:0000324">
    <property type="term" value="C:fungal-type vacuole"/>
    <property type="evidence" value="ECO:0007669"/>
    <property type="project" value="TreeGrafter"/>
</dbReference>
<keyword evidence="6" id="KW-0378">Hydrolase</keyword>
<dbReference type="CDD" id="cd05658">
    <property type="entry name" value="M18_DAP"/>
    <property type="match status" value="1"/>
</dbReference>
<dbReference type="Gene3D" id="3.40.630.10">
    <property type="entry name" value="Zn peptidases"/>
    <property type="match status" value="1"/>
</dbReference>
<dbReference type="GeneID" id="87915940"/>
<dbReference type="GO" id="GO:0070006">
    <property type="term" value="F:metalloaminopeptidase activity"/>
    <property type="evidence" value="ECO:0007669"/>
    <property type="project" value="TreeGrafter"/>
</dbReference>
<dbReference type="Gene3D" id="2.30.250.10">
    <property type="entry name" value="Aminopeptidase i, Domain 2"/>
    <property type="match status" value="1"/>
</dbReference>
<dbReference type="Proteomes" id="UP001273209">
    <property type="component" value="Unassembled WGS sequence"/>
</dbReference>
<keyword evidence="3" id="KW-0031">Aminopeptidase</keyword>
<dbReference type="PRINTS" id="PR00932">
    <property type="entry name" value="AMINO1PTASE"/>
</dbReference>
<comment type="cofactor">
    <cofactor evidence="1">
        <name>Zn(2+)</name>
        <dbReference type="ChEBI" id="CHEBI:29105"/>
    </cofactor>
</comment>
<dbReference type="PANTHER" id="PTHR28570">
    <property type="entry name" value="ASPARTYL AMINOPEPTIDASE"/>
    <property type="match status" value="1"/>
</dbReference>
<comment type="caution">
    <text evidence="9">The sequence shown here is derived from an EMBL/GenBank/DDBJ whole genome shotgun (WGS) entry which is preliminary data.</text>
</comment>
<protein>
    <recommendedName>
        <fullName evidence="11">Vacuolar aspartyl aminopeptidase Lap4</fullName>
    </recommendedName>
</protein>
<evidence type="ECO:0000256" key="1">
    <source>
        <dbReference type="ARBA" id="ARBA00001947"/>
    </source>
</evidence>
<accession>A0AAE1II81</accession>
<dbReference type="GO" id="GO:0008270">
    <property type="term" value="F:zinc ion binding"/>
    <property type="evidence" value="ECO:0007669"/>
    <property type="project" value="InterPro"/>
</dbReference>
<dbReference type="SUPFAM" id="SSF53187">
    <property type="entry name" value="Zn-dependent exopeptidases"/>
    <property type="match status" value="1"/>
</dbReference>
<evidence type="ECO:0008006" key="11">
    <source>
        <dbReference type="Google" id="ProtNLM"/>
    </source>
</evidence>
<name>A0AAE1II81_9HYPO</name>
<dbReference type="PANTHER" id="PTHR28570:SF4">
    <property type="entry name" value="VACUOLAR AMINOPEPTIDASE 1"/>
    <property type="match status" value="1"/>
</dbReference>
<comment type="similarity">
    <text evidence="2">Belongs to the peptidase M18 family.</text>
</comment>
<keyword evidence="10" id="KW-1185">Reference proteome</keyword>
<sequence>MRASPYRLNAHHPQPLLSHRLLTRPSPSNSLLSSFSLVLVATMTRRVPSSLSLRQQAAAQAQSTLSVSSSASSSFAPIPIPTSAHAQQAASPLAASKHFVLADMDGRPPLDNRACINCISKLSPNEVSQVNWHLDEENKCKLCAVRDLKPEAFTKPFCDFLRENPTVFHTVDYFKTKLRQSGYVELPARDSWSDKIQPGGKYWVTRNGSSIIAFAVGKSYKPGNGVGMIAGHIDALTARLKPVSKKPTTAGYVQLGVAPYAGALNQTWWDRDLSIGGRVIVRDEKTGKTSSKLVQLDWPIAKIPTLAPHFGVGMMGQNNAETQAVPIIGLDSSDSSSAELLGSVGAFVNTQPPKLVRLISKQLGITSYDSIVNWELELFDSQPASVFGLDKEFITAGRIDDKLCSWSALLGLLHSTERDEDSYIKLVALFDDEEVGSLLRQGARGNFLPSTVERAVEALNPTTYGPGLIGQTFAKSFLLSADVSHAGNPNFIGNYLAEHIPKLNVGLVVCGDSNAHMTTDAVSSAILHRVANLCGAQLQDFQIRNDSHSGGTVGPMLSSAMGVRAADAGLPQLSMHSIRATTGALDPGLGVHFFKGFLDFWEQVDGEWE</sequence>
<evidence type="ECO:0000256" key="6">
    <source>
        <dbReference type="ARBA" id="ARBA00022801"/>
    </source>
</evidence>
<dbReference type="InterPro" id="IPR023358">
    <property type="entry name" value="Peptidase_M18_dom2"/>
</dbReference>
<gene>
    <name evidence="9" type="ORF">Triagg1_1912</name>
</gene>
<evidence type="ECO:0000256" key="4">
    <source>
        <dbReference type="ARBA" id="ARBA00022670"/>
    </source>
</evidence>
<keyword evidence="8" id="KW-0482">Metalloprotease</keyword>
<dbReference type="Pfam" id="PF02127">
    <property type="entry name" value="Peptidase_M18"/>
    <property type="match status" value="1"/>
</dbReference>
<keyword evidence="7" id="KW-0862">Zinc</keyword>
<dbReference type="EMBL" id="JAWRVG010000004">
    <property type="protein sequence ID" value="KAK4083022.1"/>
    <property type="molecule type" value="Genomic_DNA"/>
</dbReference>
<dbReference type="SUPFAM" id="SSF101821">
    <property type="entry name" value="Aminopeptidase/glucanase lid domain"/>
    <property type="match status" value="1"/>
</dbReference>
<evidence type="ECO:0000256" key="5">
    <source>
        <dbReference type="ARBA" id="ARBA00022723"/>
    </source>
</evidence>
<evidence type="ECO:0000256" key="7">
    <source>
        <dbReference type="ARBA" id="ARBA00022833"/>
    </source>
</evidence>
<evidence type="ECO:0000256" key="3">
    <source>
        <dbReference type="ARBA" id="ARBA00022438"/>
    </source>
</evidence>
<dbReference type="AlphaFoldDB" id="A0AAE1II81"/>
<evidence type="ECO:0000313" key="10">
    <source>
        <dbReference type="Proteomes" id="UP001273209"/>
    </source>
</evidence>
<dbReference type="InterPro" id="IPR001948">
    <property type="entry name" value="Peptidase_M18"/>
</dbReference>
<evidence type="ECO:0000256" key="2">
    <source>
        <dbReference type="ARBA" id="ARBA00008290"/>
    </source>
</evidence>